<dbReference type="AlphaFoldDB" id="X1P5M5"/>
<reference evidence="1" key="1">
    <citation type="journal article" date="2014" name="Front. Microbiol.">
        <title>High frequency of phylogenetically diverse reductive dehalogenase-homologous genes in deep subseafloor sedimentary metagenomes.</title>
        <authorList>
            <person name="Kawai M."/>
            <person name="Futagami T."/>
            <person name="Toyoda A."/>
            <person name="Takaki Y."/>
            <person name="Nishi S."/>
            <person name="Hori S."/>
            <person name="Arai W."/>
            <person name="Tsubouchi T."/>
            <person name="Morono Y."/>
            <person name="Uchiyama I."/>
            <person name="Ito T."/>
            <person name="Fujiyama A."/>
            <person name="Inagaki F."/>
            <person name="Takami H."/>
        </authorList>
    </citation>
    <scope>NUCLEOTIDE SEQUENCE</scope>
    <source>
        <strain evidence="1">Expedition CK06-06</strain>
    </source>
</reference>
<gene>
    <name evidence="1" type="ORF">S06H3_32040</name>
</gene>
<name>X1P5M5_9ZZZZ</name>
<accession>X1P5M5</accession>
<protein>
    <submittedName>
        <fullName evidence="1">Uncharacterized protein</fullName>
    </submittedName>
</protein>
<evidence type="ECO:0000313" key="1">
    <source>
        <dbReference type="EMBL" id="GAI26224.1"/>
    </source>
</evidence>
<proteinExistence type="predicted"/>
<organism evidence="1">
    <name type="scientific">marine sediment metagenome</name>
    <dbReference type="NCBI Taxonomy" id="412755"/>
    <lineage>
        <taxon>unclassified sequences</taxon>
        <taxon>metagenomes</taxon>
        <taxon>ecological metagenomes</taxon>
    </lineage>
</organism>
<comment type="caution">
    <text evidence="1">The sequence shown here is derived from an EMBL/GenBank/DDBJ whole genome shotgun (WGS) entry which is preliminary data.</text>
</comment>
<sequence length="172" mass="19365">MAKTQLAVTLYMETQTLTGFICHKEERLSDLLNAVSVKRENRGRFVELSYVAIQYTDGREEKLATAYINKATIQVATTIDGNLAKGIGGKVGAKRYPFVEKLPVPVRVRMPAYILMGNMHCASGQMAWHALEEKMFLPLSNVSICRSDNSHWWKVPFAAVNREQMLSLAELE</sequence>
<dbReference type="EMBL" id="BARV01019014">
    <property type="protein sequence ID" value="GAI26224.1"/>
    <property type="molecule type" value="Genomic_DNA"/>
</dbReference>